<evidence type="ECO:0000313" key="2">
    <source>
        <dbReference type="Proteomes" id="UP000483802"/>
    </source>
</evidence>
<evidence type="ECO:0000313" key="1">
    <source>
        <dbReference type="EMBL" id="MVO85451.1"/>
    </source>
</evidence>
<name>A0A6L6WX88_9ACTN</name>
<accession>A0A6L6WX88</accession>
<dbReference type="AlphaFoldDB" id="A0A6L6WX88"/>
<sequence length="180" mass="20030">MDPHESNVQVVVQGLRPEPVRITDMEVDAHCTDPLTGTLMYSPPAGNDTSLRMGVDLDEARPVPYVRDGRGDIDERKPYFPGRTISLAEKEQVVLDILATTDRHYCTYTYRLKLITQDGEQQLVVDDHGKPFKVTAVPAERIDDVATAYPAFRRMYIGGVANSDGDVNPWPAKNPATFTP</sequence>
<dbReference type="EMBL" id="WPNZ01000005">
    <property type="protein sequence ID" value="MVO85451.1"/>
    <property type="molecule type" value="Genomic_DNA"/>
</dbReference>
<dbReference type="Proteomes" id="UP000483802">
    <property type="component" value="Unassembled WGS sequence"/>
</dbReference>
<reference evidence="1 2" key="1">
    <citation type="submission" date="2019-11" db="EMBL/GenBank/DDBJ databases">
        <title>Streptomyces typhae sp. nov., a novel endophytic actinomycete isolated from the root of cattail pollen (Typha angustifolia L.).</title>
        <authorList>
            <person name="Peng C."/>
        </authorList>
    </citation>
    <scope>NUCLEOTIDE SEQUENCE [LARGE SCALE GENOMIC DNA]</scope>
    <source>
        <strain evidence="2">p1417</strain>
    </source>
</reference>
<protein>
    <submittedName>
        <fullName evidence="1">Uncharacterized protein</fullName>
    </submittedName>
</protein>
<keyword evidence="2" id="KW-1185">Reference proteome</keyword>
<comment type="caution">
    <text evidence="1">The sequence shown here is derived from an EMBL/GenBank/DDBJ whole genome shotgun (WGS) entry which is preliminary data.</text>
</comment>
<dbReference type="RefSeq" id="WP_157165471.1">
    <property type="nucleotide sequence ID" value="NZ_WPNZ01000005.1"/>
</dbReference>
<gene>
    <name evidence="1" type="ORF">GPA10_11975</name>
</gene>
<proteinExistence type="predicted"/>
<organism evidence="1 2">
    <name type="scientific">Streptomyces typhae</name>
    <dbReference type="NCBI Taxonomy" id="2681492"/>
    <lineage>
        <taxon>Bacteria</taxon>
        <taxon>Bacillati</taxon>
        <taxon>Actinomycetota</taxon>
        <taxon>Actinomycetes</taxon>
        <taxon>Kitasatosporales</taxon>
        <taxon>Streptomycetaceae</taxon>
        <taxon>Streptomyces</taxon>
    </lineage>
</organism>